<keyword evidence="9" id="KW-1185">Reference proteome</keyword>
<reference evidence="9" key="2">
    <citation type="journal article" date="2013" name="Nat. Commun.">
        <title>Genome of the Chinese tree shrew.</title>
        <authorList>
            <person name="Fan Y."/>
            <person name="Huang Z.Y."/>
            <person name="Cao C.C."/>
            <person name="Chen C.S."/>
            <person name="Chen Y.X."/>
            <person name="Fan D.D."/>
            <person name="He J."/>
            <person name="Hou H.L."/>
            <person name="Hu L."/>
            <person name="Hu X.T."/>
            <person name="Jiang X.T."/>
            <person name="Lai R."/>
            <person name="Lang Y.S."/>
            <person name="Liang B."/>
            <person name="Liao S.G."/>
            <person name="Mu D."/>
            <person name="Ma Y.Y."/>
            <person name="Niu Y.Y."/>
            <person name="Sun X.Q."/>
            <person name="Xia J.Q."/>
            <person name="Xiao J."/>
            <person name="Xiong Z.Q."/>
            <person name="Xu L."/>
            <person name="Yang L."/>
            <person name="Zhang Y."/>
            <person name="Zhao W."/>
            <person name="Zhao X.D."/>
            <person name="Zheng Y.T."/>
            <person name="Zhou J.M."/>
            <person name="Zhu Y.B."/>
            <person name="Zhang G.J."/>
            <person name="Wang J."/>
            <person name="Yao Y.G."/>
        </authorList>
    </citation>
    <scope>NUCLEOTIDE SEQUENCE [LARGE SCALE GENOMIC DNA]</scope>
</reference>
<protein>
    <submittedName>
        <fullName evidence="8">Solute carrier family 25 member 43</fullName>
    </submittedName>
</protein>
<gene>
    <name evidence="8" type="ORF">TREES_T100009507</name>
</gene>
<dbReference type="InParanoid" id="L8Y776"/>
<dbReference type="eggNOG" id="KOG0752">
    <property type="taxonomic scope" value="Eukaryota"/>
</dbReference>
<evidence type="ECO:0000313" key="8">
    <source>
        <dbReference type="EMBL" id="ELV10835.1"/>
    </source>
</evidence>
<proteinExistence type="inferred from homology"/>
<dbReference type="STRING" id="246437.L8Y776"/>
<keyword evidence="4" id="KW-0677">Repeat</keyword>
<evidence type="ECO:0000256" key="1">
    <source>
        <dbReference type="ARBA" id="ARBA00004141"/>
    </source>
</evidence>
<evidence type="ECO:0000256" key="6">
    <source>
        <dbReference type="PROSITE-ProRule" id="PRU00282"/>
    </source>
</evidence>
<name>L8Y776_TUPCH</name>
<dbReference type="PROSITE" id="PS50920">
    <property type="entry name" value="SOLCAR"/>
    <property type="match status" value="1"/>
</dbReference>
<evidence type="ECO:0000256" key="3">
    <source>
        <dbReference type="ARBA" id="ARBA00022692"/>
    </source>
</evidence>
<evidence type="ECO:0000256" key="5">
    <source>
        <dbReference type="ARBA" id="ARBA00023136"/>
    </source>
</evidence>
<organism evidence="8 9">
    <name type="scientific">Tupaia chinensis</name>
    <name type="common">Chinese tree shrew</name>
    <name type="synonym">Tupaia belangeri chinensis</name>
    <dbReference type="NCBI Taxonomy" id="246437"/>
    <lineage>
        <taxon>Eukaryota</taxon>
        <taxon>Metazoa</taxon>
        <taxon>Chordata</taxon>
        <taxon>Craniata</taxon>
        <taxon>Vertebrata</taxon>
        <taxon>Euteleostomi</taxon>
        <taxon>Mammalia</taxon>
        <taxon>Eutheria</taxon>
        <taxon>Euarchontoglires</taxon>
        <taxon>Scandentia</taxon>
        <taxon>Tupaiidae</taxon>
        <taxon>Tupaia</taxon>
    </lineage>
</organism>
<dbReference type="GO" id="GO:0016020">
    <property type="term" value="C:membrane"/>
    <property type="evidence" value="ECO:0007669"/>
    <property type="project" value="UniProtKB-SubCell"/>
</dbReference>
<evidence type="ECO:0000313" key="9">
    <source>
        <dbReference type="Proteomes" id="UP000011518"/>
    </source>
</evidence>
<dbReference type="AlphaFoldDB" id="L8Y776"/>
<accession>L8Y776</accession>
<comment type="subcellular location">
    <subcellularLocation>
        <location evidence="1">Membrane</location>
        <topology evidence="1">Multi-pass membrane protein</topology>
    </subcellularLocation>
</comment>
<evidence type="ECO:0000256" key="4">
    <source>
        <dbReference type="ARBA" id="ARBA00022737"/>
    </source>
</evidence>
<keyword evidence="7" id="KW-0813">Transport</keyword>
<evidence type="ECO:0000256" key="7">
    <source>
        <dbReference type="RuleBase" id="RU000488"/>
    </source>
</evidence>
<dbReference type="InterPro" id="IPR023395">
    <property type="entry name" value="MCP_dom_sf"/>
</dbReference>
<sequence length="206" mass="22782">MPSSFSPQTPLIQTLLQTWAPTCPGVLDLPCAMLPGSGALPFSAGSLLVYMNLEKIWNGPRDQFSLLQNFANVCLAAAVTQTLSFPFDTVKRKMQAQSPYLPYNGGVDVQFSGVVDCFRQIVKTHGVLGLWNGLTANLLKIVPYFGVMFSTFEFCKRICLYQNGYIVSPLSYKLTPGVDQSLQPGELRELKKFFKTGKLKSKKPTL</sequence>
<evidence type="ECO:0000256" key="2">
    <source>
        <dbReference type="ARBA" id="ARBA00006375"/>
    </source>
</evidence>
<keyword evidence="5 6" id="KW-0472">Membrane</keyword>
<keyword evidence="3 6" id="KW-0812">Transmembrane</keyword>
<reference evidence="9" key="1">
    <citation type="submission" date="2012-07" db="EMBL/GenBank/DDBJ databases">
        <title>Genome of the Chinese tree shrew, a rising model animal genetically related to primates.</title>
        <authorList>
            <person name="Zhang G."/>
            <person name="Fan Y."/>
            <person name="Yao Y."/>
            <person name="Huang Z."/>
        </authorList>
    </citation>
    <scope>NUCLEOTIDE SEQUENCE [LARGE SCALE GENOMIC DNA]</scope>
</reference>
<dbReference type="SUPFAM" id="SSF103506">
    <property type="entry name" value="Mitochondrial carrier"/>
    <property type="match status" value="1"/>
</dbReference>
<feature type="repeat" description="Solcar" evidence="6">
    <location>
        <begin position="64"/>
        <end position="158"/>
    </location>
</feature>
<dbReference type="Proteomes" id="UP000011518">
    <property type="component" value="Unassembled WGS sequence"/>
</dbReference>
<dbReference type="Gene3D" id="1.50.40.10">
    <property type="entry name" value="Mitochondrial carrier domain"/>
    <property type="match status" value="1"/>
</dbReference>
<dbReference type="InterPro" id="IPR018108">
    <property type="entry name" value="MCP_transmembrane"/>
</dbReference>
<dbReference type="PANTHER" id="PTHR24089">
    <property type="entry name" value="SOLUTE CARRIER FAMILY 25"/>
    <property type="match status" value="1"/>
</dbReference>
<comment type="similarity">
    <text evidence="2 7">Belongs to the mitochondrial carrier (TC 2.A.29) family.</text>
</comment>
<dbReference type="EMBL" id="KB366463">
    <property type="protein sequence ID" value="ELV10835.1"/>
    <property type="molecule type" value="Genomic_DNA"/>
</dbReference>
<dbReference type="Pfam" id="PF00153">
    <property type="entry name" value="Mito_carr"/>
    <property type="match status" value="1"/>
</dbReference>